<proteinExistence type="inferred from homology"/>
<gene>
    <name evidence="2" type="ORF">GOM49_00460</name>
</gene>
<dbReference type="EMBL" id="CP046522">
    <property type="protein sequence ID" value="QGU93801.1"/>
    <property type="molecule type" value="Genomic_DNA"/>
</dbReference>
<dbReference type="SMART" id="SM00947">
    <property type="entry name" value="Pro_CA"/>
    <property type="match status" value="1"/>
</dbReference>
<protein>
    <submittedName>
        <fullName evidence="2">Carbonic anhydrase</fullName>
    </submittedName>
</protein>
<keyword evidence="3" id="KW-1185">Reference proteome</keyword>
<dbReference type="InterPro" id="IPR001765">
    <property type="entry name" value="Carbonic_anhydrase"/>
</dbReference>
<dbReference type="InterPro" id="IPR036874">
    <property type="entry name" value="Carbonic_anhydrase_sf"/>
</dbReference>
<sequence>MGHEEGFSKNIADKLVGVESKEDIFQQYRNTPIESLFLSHNMGISKEYSSAELLVGMCMDNRKQLKIPSNFAYILRTGGGNLRFSEFKVSYAIGVGGVKAIALIGHNNCGMVNLISKKDRFIRGLVENAGWDAERAEEHFMNFAPMFEIDDEIEFVLSEAKRLRNKYPKILIAPLMYNVEDNLLYLIKEI</sequence>
<dbReference type="SUPFAM" id="SSF53056">
    <property type="entry name" value="beta-carbonic anhydrase, cab"/>
    <property type="match status" value="1"/>
</dbReference>
<comment type="similarity">
    <text evidence="1">Belongs to the beta-class carbonic anhydrase family.</text>
</comment>
<dbReference type="AlphaFoldDB" id="A0A6I6EUJ5"/>
<reference evidence="2 3" key="1">
    <citation type="submission" date="2019-12" db="EMBL/GenBank/DDBJ databases">
        <title>Genome sequenceing of Clostridium bovifaecis.</title>
        <authorList>
            <person name="Yao Y."/>
        </authorList>
    </citation>
    <scope>NUCLEOTIDE SEQUENCE [LARGE SCALE GENOMIC DNA]</scope>
    <source>
        <strain evidence="2 3">BXX</strain>
    </source>
</reference>
<name>A0A6I6EUJ5_9CLOT</name>
<organism evidence="2 3">
    <name type="scientific">Clostridium bovifaecis</name>
    <dbReference type="NCBI Taxonomy" id="2184719"/>
    <lineage>
        <taxon>Bacteria</taxon>
        <taxon>Bacillati</taxon>
        <taxon>Bacillota</taxon>
        <taxon>Clostridia</taxon>
        <taxon>Eubacteriales</taxon>
        <taxon>Clostridiaceae</taxon>
        <taxon>Clostridium</taxon>
    </lineage>
</organism>
<evidence type="ECO:0000313" key="3">
    <source>
        <dbReference type="Proteomes" id="UP000422764"/>
    </source>
</evidence>
<dbReference type="Proteomes" id="UP000422764">
    <property type="component" value="Chromosome"/>
</dbReference>
<dbReference type="GO" id="GO:0004089">
    <property type="term" value="F:carbonate dehydratase activity"/>
    <property type="evidence" value="ECO:0007669"/>
    <property type="project" value="InterPro"/>
</dbReference>
<dbReference type="GO" id="GO:0008270">
    <property type="term" value="F:zinc ion binding"/>
    <property type="evidence" value="ECO:0007669"/>
    <property type="project" value="InterPro"/>
</dbReference>
<evidence type="ECO:0000313" key="2">
    <source>
        <dbReference type="EMBL" id="QGU93801.1"/>
    </source>
</evidence>
<evidence type="ECO:0000256" key="1">
    <source>
        <dbReference type="ARBA" id="ARBA00006217"/>
    </source>
</evidence>
<dbReference type="Gene3D" id="3.40.1050.10">
    <property type="entry name" value="Carbonic anhydrase"/>
    <property type="match status" value="1"/>
</dbReference>
<dbReference type="Pfam" id="PF00484">
    <property type="entry name" value="Pro_CA"/>
    <property type="match status" value="1"/>
</dbReference>
<accession>A0A6I6EUJ5</accession>